<evidence type="ECO:0000256" key="2">
    <source>
        <dbReference type="SAM" id="SignalP"/>
    </source>
</evidence>
<dbReference type="PROSITE" id="PS51257">
    <property type="entry name" value="PROKAR_LIPOPROTEIN"/>
    <property type="match status" value="1"/>
</dbReference>
<evidence type="ECO:0000313" key="4">
    <source>
        <dbReference type="Proteomes" id="UP000593802"/>
    </source>
</evidence>
<dbReference type="InterPro" id="IPR019076">
    <property type="entry name" value="Spore_lipoprot_YhcN/YlaJ-like"/>
</dbReference>
<keyword evidence="4" id="KW-1185">Reference proteome</keyword>
<evidence type="ECO:0000313" key="3">
    <source>
        <dbReference type="EMBL" id="BCJ86975.1"/>
    </source>
</evidence>
<dbReference type="RefSeq" id="WP_200756530.1">
    <property type="nucleotide sequence ID" value="NZ_AP023366.1"/>
</dbReference>
<sequence>MRPRTYILAVVLGFTFAATLSACQTSKNANPRQGNIQQKEPPEMISEGIKADYRIADELNKIPGLQGAAVLIKNGEAYVGAHVIGDEKHPDAYMKQPFGSYYDSNGVPNKSPLSGKGVPNQINGQTSNLNQSGVTQSGQPIPNTNQSPRTNTANLVGSATNNVDPELIRQIEQKVRSMAPNVNRVHITGKFEDVNQLQGYARYIQDGGSMQQFANDFNQTIKRIFPAAKP</sequence>
<accession>A0A7I8DA52</accession>
<organism evidence="3 4">
    <name type="scientific">Effusibacillus dendaii</name>
    <dbReference type="NCBI Taxonomy" id="2743772"/>
    <lineage>
        <taxon>Bacteria</taxon>
        <taxon>Bacillati</taxon>
        <taxon>Bacillota</taxon>
        <taxon>Bacilli</taxon>
        <taxon>Bacillales</taxon>
        <taxon>Alicyclobacillaceae</taxon>
        <taxon>Effusibacillus</taxon>
    </lineage>
</organism>
<reference evidence="3 4" key="1">
    <citation type="submission" date="2020-08" db="EMBL/GenBank/DDBJ databases">
        <title>Complete Genome Sequence of Effusibacillus dendaii Strain skT53, Isolated from Farmland soil.</title>
        <authorList>
            <person name="Konishi T."/>
            <person name="Kawasaki H."/>
        </authorList>
    </citation>
    <scope>NUCLEOTIDE SEQUENCE [LARGE SCALE GENOMIC DNA]</scope>
    <source>
        <strain evidence="4">skT53</strain>
    </source>
</reference>
<dbReference type="Proteomes" id="UP000593802">
    <property type="component" value="Chromosome"/>
</dbReference>
<keyword evidence="2" id="KW-0732">Signal</keyword>
<gene>
    <name evidence="3" type="ORF">skT53_19600</name>
</gene>
<feature type="signal peptide" evidence="2">
    <location>
        <begin position="1"/>
        <end position="22"/>
    </location>
</feature>
<dbReference type="Pfam" id="PF09580">
    <property type="entry name" value="Spore_YhcN_YlaJ"/>
    <property type="match status" value="1"/>
</dbReference>
<feature type="chain" id="PRO_5038599644" evidence="2">
    <location>
        <begin position="23"/>
        <end position="230"/>
    </location>
</feature>
<proteinExistence type="predicted"/>
<feature type="compositionally biased region" description="Polar residues" evidence="1">
    <location>
        <begin position="120"/>
        <end position="151"/>
    </location>
</feature>
<dbReference type="AlphaFoldDB" id="A0A7I8DA52"/>
<protein>
    <submittedName>
        <fullName evidence="3">Uncharacterized protein</fullName>
    </submittedName>
</protein>
<dbReference type="EMBL" id="AP023366">
    <property type="protein sequence ID" value="BCJ86975.1"/>
    <property type="molecule type" value="Genomic_DNA"/>
</dbReference>
<feature type="region of interest" description="Disordered" evidence="1">
    <location>
        <begin position="104"/>
        <end position="151"/>
    </location>
</feature>
<name>A0A7I8DA52_9BACL</name>
<evidence type="ECO:0000256" key="1">
    <source>
        <dbReference type="SAM" id="MobiDB-lite"/>
    </source>
</evidence>
<dbReference type="KEGG" id="eff:skT53_19600"/>